<accession>A0A4Z2HHJ3</accession>
<evidence type="ECO:0000313" key="3">
    <source>
        <dbReference type="Proteomes" id="UP000314294"/>
    </source>
</evidence>
<keyword evidence="3" id="KW-1185">Reference proteome</keyword>
<organism evidence="2 3">
    <name type="scientific">Liparis tanakae</name>
    <name type="common">Tanaka's snailfish</name>
    <dbReference type="NCBI Taxonomy" id="230148"/>
    <lineage>
        <taxon>Eukaryota</taxon>
        <taxon>Metazoa</taxon>
        <taxon>Chordata</taxon>
        <taxon>Craniata</taxon>
        <taxon>Vertebrata</taxon>
        <taxon>Euteleostomi</taxon>
        <taxon>Actinopterygii</taxon>
        <taxon>Neopterygii</taxon>
        <taxon>Teleostei</taxon>
        <taxon>Neoteleostei</taxon>
        <taxon>Acanthomorphata</taxon>
        <taxon>Eupercaria</taxon>
        <taxon>Perciformes</taxon>
        <taxon>Cottioidei</taxon>
        <taxon>Cottales</taxon>
        <taxon>Liparidae</taxon>
        <taxon>Liparis</taxon>
    </lineage>
</organism>
<protein>
    <submittedName>
        <fullName evidence="2">Uncharacterized protein</fullName>
    </submittedName>
</protein>
<dbReference type="AlphaFoldDB" id="A0A4Z2HHJ3"/>
<proteinExistence type="predicted"/>
<feature type="compositionally biased region" description="Acidic residues" evidence="1">
    <location>
        <begin position="227"/>
        <end position="236"/>
    </location>
</feature>
<dbReference type="Proteomes" id="UP000314294">
    <property type="component" value="Unassembled WGS sequence"/>
</dbReference>
<reference evidence="2 3" key="1">
    <citation type="submission" date="2019-03" db="EMBL/GenBank/DDBJ databases">
        <title>First draft genome of Liparis tanakae, snailfish: a comprehensive survey of snailfish specific genes.</title>
        <authorList>
            <person name="Kim W."/>
            <person name="Song I."/>
            <person name="Jeong J.-H."/>
            <person name="Kim D."/>
            <person name="Kim S."/>
            <person name="Ryu S."/>
            <person name="Song J.Y."/>
            <person name="Lee S.K."/>
        </authorList>
    </citation>
    <scope>NUCLEOTIDE SEQUENCE [LARGE SCALE GENOMIC DNA]</scope>
    <source>
        <tissue evidence="2">Muscle</tissue>
    </source>
</reference>
<feature type="region of interest" description="Disordered" evidence="1">
    <location>
        <begin position="216"/>
        <end position="243"/>
    </location>
</feature>
<gene>
    <name evidence="2" type="ORF">EYF80_024525</name>
</gene>
<evidence type="ECO:0000313" key="2">
    <source>
        <dbReference type="EMBL" id="TNN65236.1"/>
    </source>
</evidence>
<dbReference type="EMBL" id="SRLO01000238">
    <property type="protein sequence ID" value="TNN65236.1"/>
    <property type="molecule type" value="Genomic_DNA"/>
</dbReference>
<dbReference type="OrthoDB" id="10673417at2759"/>
<name>A0A4Z2HHJ3_9TELE</name>
<sequence>MWLGLLCSSPDFLPRRGLCLPGEPLASASFPSCFFCCSRLLSFILCRSSLLTEPSLELLLFSFGTASAFNPPLGRPRGVAVYPRYFGLGRRVWRARFGLAGRWWRLPVALRLRCWSAISVLATAIVLLGLLGEASDAGVERRGGGFRATGGAFAVRRLEEGLLAALWFRHAGVLQGGVLPCIVLIGDGFWLLRCRITNLFIYSAGDSPSWGKQYTGPSSLLSKEEKDSWDDQEEGDGCSAADEGGSMKLQLKRSPLLTLLSQDSCGFCGFVVSEMTLLLFL</sequence>
<evidence type="ECO:0000256" key="1">
    <source>
        <dbReference type="SAM" id="MobiDB-lite"/>
    </source>
</evidence>
<comment type="caution">
    <text evidence="2">The sequence shown here is derived from an EMBL/GenBank/DDBJ whole genome shotgun (WGS) entry which is preliminary data.</text>
</comment>